<evidence type="ECO:0000313" key="1">
    <source>
        <dbReference type="EMBL" id="PIS04695.1"/>
    </source>
</evidence>
<protein>
    <submittedName>
        <fullName evidence="1">Uncharacterized protein</fullName>
    </submittedName>
</protein>
<reference evidence="2" key="1">
    <citation type="submission" date="2017-09" db="EMBL/GenBank/DDBJ databases">
        <title>Depth-based differentiation of microbial function through sediment-hosted aquifers and enrichment of novel symbionts in the deep terrestrial subsurface.</title>
        <authorList>
            <person name="Probst A.J."/>
            <person name="Ladd B."/>
            <person name="Jarett J.K."/>
            <person name="Geller-Mcgrath D.E."/>
            <person name="Sieber C.M.K."/>
            <person name="Emerson J.B."/>
            <person name="Anantharaman K."/>
            <person name="Thomas B.C."/>
            <person name="Malmstrom R."/>
            <person name="Stieglmeier M."/>
            <person name="Klingl A."/>
            <person name="Woyke T."/>
            <person name="Ryan C.M."/>
            <person name="Banfield J.F."/>
        </authorList>
    </citation>
    <scope>NUCLEOTIDE SEQUENCE [LARGE SCALE GENOMIC DNA]</scope>
</reference>
<dbReference type="EMBL" id="PEZZ01000041">
    <property type="protein sequence ID" value="PIS04695.1"/>
    <property type="molecule type" value="Genomic_DNA"/>
</dbReference>
<proteinExistence type="predicted"/>
<dbReference type="Proteomes" id="UP000230935">
    <property type="component" value="Unassembled WGS sequence"/>
</dbReference>
<organism evidence="1 2">
    <name type="scientific">Candidatus Buchananbacteria bacterium CG10_big_fil_rev_8_21_14_0_10_42_9</name>
    <dbReference type="NCBI Taxonomy" id="1974526"/>
    <lineage>
        <taxon>Bacteria</taxon>
        <taxon>Candidatus Buchananiibacteriota</taxon>
    </lineage>
</organism>
<evidence type="ECO:0000313" key="2">
    <source>
        <dbReference type="Proteomes" id="UP000230935"/>
    </source>
</evidence>
<accession>A0A2H0W000</accession>
<sequence length="132" mass="14078">IAEHSETPGQLTTTTDTETVTIDGQAYTRYFYVHNVCRDTSSRNIVATHAGSCNSGEDDPSTQRVTVVVEYGGGDSVSWPEFVTRFRNQTCDQKSWAGGSGGGTSNCPADSYDELSSGTDIEATATILLLPS</sequence>
<dbReference type="AlphaFoldDB" id="A0A2H0W000"/>
<name>A0A2H0W000_9BACT</name>
<feature type="non-terminal residue" evidence="1">
    <location>
        <position position="1"/>
    </location>
</feature>
<gene>
    <name evidence="1" type="ORF">COT81_05075</name>
</gene>
<comment type="caution">
    <text evidence="1">The sequence shown here is derived from an EMBL/GenBank/DDBJ whole genome shotgun (WGS) entry which is preliminary data.</text>
</comment>